<keyword evidence="1" id="KW-1133">Transmembrane helix</keyword>
<reference evidence="2" key="1">
    <citation type="submission" date="2012-10" db="EMBL/GenBank/DDBJ databases">
        <title>Direct identification of alternative open reading frame translation products in human.</title>
        <authorList>
            <person name="Vanderperre B."/>
            <person name="Lucier J.-F."/>
            <person name="Motard J."/>
            <person name="Tremblay G."/>
            <person name="Vanderperre S."/>
            <person name="Wisztorski M."/>
            <person name="Salzet M."/>
            <person name="Boisvert F.-M."/>
            <person name="Roucou X."/>
        </authorList>
    </citation>
    <scope>NUCLEOTIDE SEQUENCE</scope>
</reference>
<evidence type="ECO:0000256" key="1">
    <source>
        <dbReference type="SAM" id="Phobius"/>
    </source>
</evidence>
<dbReference type="OrthoDB" id="9909019at2759"/>
<proteinExistence type="predicted"/>
<accession>L0R6T2</accession>
<organism evidence="2">
    <name type="scientific">Homo sapiens</name>
    <name type="common">Human</name>
    <dbReference type="NCBI Taxonomy" id="9606"/>
    <lineage>
        <taxon>Eukaryota</taxon>
        <taxon>Metazoa</taxon>
        <taxon>Chordata</taxon>
        <taxon>Craniata</taxon>
        <taxon>Vertebrata</taxon>
        <taxon>Euteleostomi</taxon>
        <taxon>Mammalia</taxon>
        <taxon>Eutheria</taxon>
        <taxon>Euarchontoglires</taxon>
        <taxon>Primates</taxon>
        <taxon>Haplorrhini</taxon>
        <taxon>Catarrhini</taxon>
        <taxon>Hominidae</taxon>
        <taxon>Homo</taxon>
    </lineage>
</organism>
<dbReference type="AlphaFoldDB" id="L0R6T2"/>
<keyword evidence="1" id="KW-0812">Transmembrane</keyword>
<keyword evidence="1" id="KW-0472">Membrane</keyword>
<protein>
    <submittedName>
        <fullName evidence="2">Alternative protein ZDHHC20</fullName>
    </submittedName>
</protein>
<feature type="transmembrane region" description="Helical" evidence="1">
    <location>
        <begin position="25"/>
        <end position="46"/>
    </location>
</feature>
<dbReference type="ChiTaRS" id="ZDHHC20">
    <property type="organism name" value="human"/>
</dbReference>
<evidence type="ECO:0000313" key="2">
    <source>
        <dbReference type="EMBL" id="CCO13852.1"/>
    </source>
</evidence>
<dbReference type="EMBL" id="HF548141">
    <property type="protein sequence ID" value="CCO13852.1"/>
    <property type="molecule type" value="Genomic_DNA"/>
</dbReference>
<sequence>MEMVSLLDAVKIGDKSLVMKRNIGYFQYFQAWVMVAVFQLALWGWIQNKLLLQTRMSMPEVAQINLFLSNHLVNQKTACWTVNLSGWRMELKKASSNQVYENIIDWYFQFSFARK</sequence>
<gene>
    <name evidence="2" type="primary">ZDHHC20</name>
</gene>
<name>L0R6T2_HUMAN</name>